<dbReference type="InterPro" id="IPR015330">
    <property type="entry name" value="DNA_primase/pol_bifunc_N"/>
</dbReference>
<gene>
    <name evidence="2" type="ORF">DFQ14_101182</name>
</gene>
<dbReference type="RefSeq" id="WP_114451103.1">
    <property type="nucleotide sequence ID" value="NZ_QPJC01000001.1"/>
</dbReference>
<proteinExistence type="predicted"/>
<evidence type="ECO:0000259" key="1">
    <source>
        <dbReference type="SMART" id="SM00943"/>
    </source>
</evidence>
<dbReference type="OrthoDB" id="3218228at2"/>
<comment type="caution">
    <text evidence="2">The sequence shown here is derived from an EMBL/GenBank/DDBJ whole genome shotgun (WGS) entry which is preliminary data.</text>
</comment>
<accession>A0A368W2C9</accession>
<keyword evidence="3" id="KW-1185">Reference proteome</keyword>
<dbReference type="SUPFAM" id="SSF56747">
    <property type="entry name" value="Prim-pol domain"/>
    <property type="match status" value="1"/>
</dbReference>
<organism evidence="2 3">
    <name type="scientific">Halopolyspora algeriensis</name>
    <dbReference type="NCBI Taxonomy" id="1500506"/>
    <lineage>
        <taxon>Bacteria</taxon>
        <taxon>Bacillati</taxon>
        <taxon>Actinomycetota</taxon>
        <taxon>Actinomycetes</taxon>
        <taxon>Actinomycetes incertae sedis</taxon>
        <taxon>Halopolyspora</taxon>
    </lineage>
</organism>
<name>A0A368W2C9_9ACTN</name>
<dbReference type="SMART" id="SM00943">
    <property type="entry name" value="Prim-Pol"/>
    <property type="match status" value="1"/>
</dbReference>
<dbReference type="AlphaFoldDB" id="A0A368W2C9"/>
<evidence type="ECO:0000313" key="3">
    <source>
        <dbReference type="Proteomes" id="UP000253495"/>
    </source>
</evidence>
<dbReference type="EMBL" id="QPJC01000001">
    <property type="protein sequence ID" value="RCW46843.1"/>
    <property type="molecule type" value="Genomic_DNA"/>
</dbReference>
<dbReference type="CDD" id="cd04859">
    <property type="entry name" value="Prim_Pol"/>
    <property type="match status" value="1"/>
</dbReference>
<feature type="domain" description="DNA primase/polymerase bifunctional N-terminal" evidence="1">
    <location>
        <begin position="12"/>
        <end position="181"/>
    </location>
</feature>
<dbReference type="Proteomes" id="UP000253495">
    <property type="component" value="Unassembled WGS sequence"/>
</dbReference>
<protein>
    <submittedName>
        <fullName evidence="2">Bifunctional DNA primase/polymerase-like protein</fullName>
    </submittedName>
</protein>
<reference evidence="2 3" key="1">
    <citation type="submission" date="2018-07" db="EMBL/GenBank/DDBJ databases">
        <title>Genomic Encyclopedia of Type Strains, Phase III (KMG-III): the genomes of soil and plant-associated and newly described type strains.</title>
        <authorList>
            <person name="Whitman W."/>
        </authorList>
    </citation>
    <scope>NUCLEOTIDE SEQUENCE [LARGE SCALE GENOMIC DNA]</scope>
    <source>
        <strain evidence="2 3">CECT 8575</strain>
    </source>
</reference>
<dbReference type="Pfam" id="PF09250">
    <property type="entry name" value="Prim-Pol"/>
    <property type="match status" value="1"/>
</dbReference>
<sequence length="302" mass="32497">MNTRQTQLLRSALHLAEQRWAVLPLLPGSKRPAVRQWEQRATTDPDRITRCWQHAAYNIGLACGPSGLVVVDCDEPEHGQALPDHWQTLGLRSGAEILTRLARRAGEPLPPTYTVATPSGGWHLYFLVPAAAGLRNTAGTLGPLLDTRAAGGYVVAPGSVLDQGAYELYDDTDPARLPGWLAQALTPKPSTGDSAPSEIAPMHRSAYVEAALRNEAERVAAAQPGKQNITLFTASLALGRLVAGGAVDVDTVRAVLHRAMSRLPQTKPEPWTAEAIDATIRSGLRTAANRPRRLTDRKKDAA</sequence>
<evidence type="ECO:0000313" key="2">
    <source>
        <dbReference type="EMBL" id="RCW46843.1"/>
    </source>
</evidence>